<evidence type="ECO:0008006" key="4">
    <source>
        <dbReference type="Google" id="ProtNLM"/>
    </source>
</evidence>
<evidence type="ECO:0000313" key="2">
    <source>
        <dbReference type="EMBL" id="GGP48121.1"/>
    </source>
</evidence>
<dbReference type="EMBL" id="BMQV01000009">
    <property type="protein sequence ID" value="GGP48121.1"/>
    <property type="molecule type" value="Genomic_DNA"/>
</dbReference>
<feature type="transmembrane region" description="Helical" evidence="1">
    <location>
        <begin position="98"/>
        <end position="119"/>
    </location>
</feature>
<evidence type="ECO:0000256" key="1">
    <source>
        <dbReference type="SAM" id="Phobius"/>
    </source>
</evidence>
<dbReference type="Proteomes" id="UP000654367">
    <property type="component" value="Unassembled WGS sequence"/>
</dbReference>
<keyword evidence="3" id="KW-1185">Reference proteome</keyword>
<keyword evidence="1" id="KW-0812">Transmembrane</keyword>
<accession>A0ABQ2Q3U6</accession>
<reference evidence="3" key="1">
    <citation type="journal article" date="2019" name="Int. J. Syst. Evol. Microbiol.">
        <title>The Global Catalogue of Microorganisms (GCM) 10K type strain sequencing project: providing services to taxonomists for standard genome sequencing and annotation.</title>
        <authorList>
            <consortium name="The Broad Institute Genomics Platform"/>
            <consortium name="The Broad Institute Genome Sequencing Center for Infectious Disease"/>
            <person name="Wu L."/>
            <person name="Ma J."/>
        </authorList>
    </citation>
    <scope>NUCLEOTIDE SEQUENCE [LARGE SCALE GENOMIC DNA]</scope>
    <source>
        <strain evidence="3">JCM 32304</strain>
    </source>
</reference>
<name>A0ABQ2Q3U6_9GAMM</name>
<sequence length="211" mass="24150">MSNKNNYVNVKLTLANLRNIMDRIVSLSKWIKLLIVFLALLQASSYCGTMMFGEFQAGEYVLTIDWWGWFSSYLAVDFGSPWQAIAQSLYDAGFHPGLILGSVEILPYLFIYYFLYQLFTLYQQGQVFTPGNFRCLSNIALVFLAWILLSLFYPMIIAFSLHFSGTSSAVPVYFSLGSQELKYALFGMIFYCVAWVMQHATELQQEAELTI</sequence>
<keyword evidence="1" id="KW-1133">Transmembrane helix</keyword>
<organism evidence="2 3">
    <name type="scientific">Shewanella saliphila</name>
    <dbReference type="NCBI Taxonomy" id="2282698"/>
    <lineage>
        <taxon>Bacteria</taxon>
        <taxon>Pseudomonadati</taxon>
        <taxon>Pseudomonadota</taxon>
        <taxon>Gammaproteobacteria</taxon>
        <taxon>Alteromonadales</taxon>
        <taxon>Shewanellaceae</taxon>
        <taxon>Shewanella</taxon>
    </lineage>
</organism>
<gene>
    <name evidence="2" type="ORF">GCM10009409_13480</name>
</gene>
<comment type="caution">
    <text evidence="2">The sequence shown here is derived from an EMBL/GenBank/DDBJ whole genome shotgun (WGS) entry which is preliminary data.</text>
</comment>
<dbReference type="Pfam" id="PF11188">
    <property type="entry name" value="DUF2975"/>
    <property type="match status" value="1"/>
</dbReference>
<evidence type="ECO:0000313" key="3">
    <source>
        <dbReference type="Proteomes" id="UP000654367"/>
    </source>
</evidence>
<dbReference type="InterPro" id="IPR021354">
    <property type="entry name" value="DUF2975"/>
</dbReference>
<feature type="transmembrane region" description="Helical" evidence="1">
    <location>
        <begin position="181"/>
        <end position="197"/>
    </location>
</feature>
<protein>
    <recommendedName>
        <fullName evidence="4">DUF2975 domain-containing protein</fullName>
    </recommendedName>
</protein>
<feature type="transmembrane region" description="Helical" evidence="1">
    <location>
        <begin position="139"/>
        <end position="161"/>
    </location>
</feature>
<keyword evidence="1" id="KW-0472">Membrane</keyword>
<proteinExistence type="predicted"/>